<dbReference type="Pfam" id="PF01757">
    <property type="entry name" value="Acyl_transf_3"/>
    <property type="match status" value="1"/>
</dbReference>
<feature type="domain" description="Acyltransferase 3" evidence="2">
    <location>
        <begin position="11"/>
        <end position="338"/>
    </location>
</feature>
<accession>A0A368JZ89</accession>
<name>A0A368JZ89_9HYPH</name>
<keyword evidence="4" id="KW-1185">Reference proteome</keyword>
<dbReference type="AlphaFoldDB" id="A0A368JZ89"/>
<sequence>MGASMGHERYENIDALRAIAATAVLIQHFFGDVIRHAADPLAPLVPIFNASVASFDLGRFGVILFFLISGFVIPFSIRGAQPLKRFAISRFFRLYPAMWLAILVLSILFFAEDNAPSAATIIANMTMLPGFLGEPWLSGIYWTLSIELIFYCFCALLFWRGALFNPMAIAVFTLLLVASTVGPILLRLFGMAQLPVQYIGLHVSFLFCGLLVRMALVDRLRWAWAGAAIVTLVQFNALLVIGGFSLQRGDSFFMVGKAPIILAYIAAFALFIASVKIGKPHSRTLSFVGAISYSIYLFHGPIALIVYHYAPLTGGYQDLLIGLACLVLTFVVSWLVYRLLETPMIALGRKVGSSLQGQLVPQNS</sequence>
<feature type="transmembrane region" description="Helical" evidence="1">
    <location>
        <begin position="198"/>
        <end position="216"/>
    </location>
</feature>
<evidence type="ECO:0000259" key="2">
    <source>
        <dbReference type="Pfam" id="PF01757"/>
    </source>
</evidence>
<dbReference type="OrthoDB" id="9807745at2"/>
<dbReference type="PANTHER" id="PTHR23028:SF53">
    <property type="entry name" value="ACYL_TRANSF_3 DOMAIN-CONTAINING PROTEIN"/>
    <property type="match status" value="1"/>
</dbReference>
<feature type="transmembrane region" description="Helical" evidence="1">
    <location>
        <begin position="166"/>
        <end position="186"/>
    </location>
</feature>
<protein>
    <submittedName>
        <fullName evidence="3">Acyltransferase</fullName>
    </submittedName>
</protein>
<dbReference type="GO" id="GO:0016020">
    <property type="term" value="C:membrane"/>
    <property type="evidence" value="ECO:0007669"/>
    <property type="project" value="TreeGrafter"/>
</dbReference>
<feature type="transmembrane region" description="Helical" evidence="1">
    <location>
        <begin position="252"/>
        <end position="273"/>
    </location>
</feature>
<gene>
    <name evidence="3" type="ORF">DUT91_18860</name>
</gene>
<feature type="transmembrane region" description="Helical" evidence="1">
    <location>
        <begin position="92"/>
        <end position="111"/>
    </location>
</feature>
<dbReference type="PANTHER" id="PTHR23028">
    <property type="entry name" value="ACETYLTRANSFERASE"/>
    <property type="match status" value="1"/>
</dbReference>
<dbReference type="InterPro" id="IPR002656">
    <property type="entry name" value="Acyl_transf_3_dom"/>
</dbReference>
<keyword evidence="1" id="KW-0472">Membrane</keyword>
<keyword evidence="1" id="KW-0812">Transmembrane</keyword>
<dbReference type="RefSeq" id="WP_114442046.1">
    <property type="nucleotide sequence ID" value="NZ_QOZG01000008.1"/>
</dbReference>
<evidence type="ECO:0000256" key="1">
    <source>
        <dbReference type="SAM" id="Phobius"/>
    </source>
</evidence>
<evidence type="ECO:0000313" key="3">
    <source>
        <dbReference type="EMBL" id="RCS22458.1"/>
    </source>
</evidence>
<dbReference type="GO" id="GO:0016747">
    <property type="term" value="F:acyltransferase activity, transferring groups other than amino-acyl groups"/>
    <property type="evidence" value="ECO:0007669"/>
    <property type="project" value="InterPro"/>
</dbReference>
<feature type="transmembrane region" description="Helical" evidence="1">
    <location>
        <begin position="60"/>
        <end position="80"/>
    </location>
</feature>
<evidence type="ECO:0000313" key="4">
    <source>
        <dbReference type="Proteomes" id="UP000253420"/>
    </source>
</evidence>
<feature type="transmembrane region" description="Helical" evidence="1">
    <location>
        <begin position="285"/>
        <end position="307"/>
    </location>
</feature>
<feature type="transmembrane region" description="Helical" evidence="1">
    <location>
        <begin position="319"/>
        <end position="340"/>
    </location>
</feature>
<feature type="transmembrane region" description="Helical" evidence="1">
    <location>
        <begin position="139"/>
        <end position="159"/>
    </location>
</feature>
<dbReference type="InterPro" id="IPR050879">
    <property type="entry name" value="Acyltransferase_3"/>
</dbReference>
<dbReference type="GO" id="GO:0000271">
    <property type="term" value="P:polysaccharide biosynthetic process"/>
    <property type="evidence" value="ECO:0007669"/>
    <property type="project" value="TreeGrafter"/>
</dbReference>
<dbReference type="Proteomes" id="UP000253420">
    <property type="component" value="Unassembled WGS sequence"/>
</dbReference>
<comment type="caution">
    <text evidence="3">The sequence shown here is derived from an EMBL/GenBank/DDBJ whole genome shotgun (WGS) entry which is preliminary data.</text>
</comment>
<keyword evidence="3" id="KW-0808">Transferase</keyword>
<organism evidence="3 4">
    <name type="scientific">Phyllobacterium salinisoli</name>
    <dbReference type="NCBI Taxonomy" id="1899321"/>
    <lineage>
        <taxon>Bacteria</taxon>
        <taxon>Pseudomonadati</taxon>
        <taxon>Pseudomonadota</taxon>
        <taxon>Alphaproteobacteria</taxon>
        <taxon>Hyphomicrobiales</taxon>
        <taxon>Phyllobacteriaceae</taxon>
        <taxon>Phyllobacterium</taxon>
    </lineage>
</organism>
<keyword evidence="1" id="KW-1133">Transmembrane helix</keyword>
<reference evidence="3 4" key="1">
    <citation type="submission" date="2018-07" db="EMBL/GenBank/DDBJ databases">
        <title>The draft genome of Phyllobacterium salinisoli.</title>
        <authorList>
            <person name="Liu L."/>
            <person name="Li L."/>
            <person name="Zhang X."/>
            <person name="Liang L."/>
        </authorList>
    </citation>
    <scope>NUCLEOTIDE SEQUENCE [LARGE SCALE GENOMIC DNA]</scope>
    <source>
        <strain evidence="3 4">LLAN61</strain>
    </source>
</reference>
<feature type="transmembrane region" description="Helical" evidence="1">
    <location>
        <begin position="223"/>
        <end position="246"/>
    </location>
</feature>
<dbReference type="EMBL" id="QOZG01000008">
    <property type="protein sequence ID" value="RCS22458.1"/>
    <property type="molecule type" value="Genomic_DNA"/>
</dbReference>
<keyword evidence="3" id="KW-0012">Acyltransferase</keyword>
<proteinExistence type="predicted"/>